<evidence type="ECO:0008006" key="4">
    <source>
        <dbReference type="Google" id="ProtNLM"/>
    </source>
</evidence>
<feature type="transmembrane region" description="Helical" evidence="1">
    <location>
        <begin position="340"/>
        <end position="361"/>
    </location>
</feature>
<dbReference type="OrthoDB" id="8197893at2759"/>
<dbReference type="PANTHER" id="PTHR43243:SF98">
    <property type="entry name" value="TORN AND DIMINISHED RHABDOMERES, ISOFORM D"/>
    <property type="match status" value="1"/>
</dbReference>
<feature type="transmembrane region" description="Helical" evidence="1">
    <location>
        <begin position="265"/>
        <end position="285"/>
    </location>
</feature>
<dbReference type="AlphaFoldDB" id="A0A9N9RI55"/>
<name>A0A9N9RI55_9DIPT</name>
<feature type="transmembrane region" description="Helical" evidence="1">
    <location>
        <begin position="547"/>
        <end position="567"/>
    </location>
</feature>
<evidence type="ECO:0000313" key="2">
    <source>
        <dbReference type="EMBL" id="CAG9797260.1"/>
    </source>
</evidence>
<accession>A0A9N9RI55</accession>
<reference evidence="2" key="2">
    <citation type="submission" date="2022-10" db="EMBL/GenBank/DDBJ databases">
        <authorList>
            <consortium name="ENA_rothamsted_submissions"/>
            <consortium name="culmorum"/>
            <person name="King R."/>
        </authorList>
    </citation>
    <scope>NUCLEOTIDE SEQUENCE</scope>
</reference>
<feature type="transmembrane region" description="Helical" evidence="1">
    <location>
        <begin position="72"/>
        <end position="94"/>
    </location>
</feature>
<feature type="transmembrane region" description="Helical" evidence="1">
    <location>
        <begin position="12"/>
        <end position="27"/>
    </location>
</feature>
<keyword evidence="1" id="KW-1133">Transmembrane helix</keyword>
<feature type="transmembrane region" description="Helical" evidence="1">
    <location>
        <begin position="149"/>
        <end position="168"/>
    </location>
</feature>
<organism evidence="2 3">
    <name type="scientific">Chironomus riparius</name>
    <dbReference type="NCBI Taxonomy" id="315576"/>
    <lineage>
        <taxon>Eukaryota</taxon>
        <taxon>Metazoa</taxon>
        <taxon>Ecdysozoa</taxon>
        <taxon>Arthropoda</taxon>
        <taxon>Hexapoda</taxon>
        <taxon>Insecta</taxon>
        <taxon>Pterygota</taxon>
        <taxon>Neoptera</taxon>
        <taxon>Endopterygota</taxon>
        <taxon>Diptera</taxon>
        <taxon>Nematocera</taxon>
        <taxon>Chironomoidea</taxon>
        <taxon>Chironomidae</taxon>
        <taxon>Chironominae</taxon>
        <taxon>Chironomus</taxon>
    </lineage>
</organism>
<feature type="transmembrane region" description="Helical" evidence="1">
    <location>
        <begin position="33"/>
        <end position="51"/>
    </location>
</feature>
<gene>
    <name evidence="2" type="ORF">CHIRRI_LOCUS260</name>
</gene>
<keyword evidence="1" id="KW-0472">Membrane</keyword>
<feature type="transmembrane region" description="Helical" evidence="1">
    <location>
        <begin position="124"/>
        <end position="142"/>
    </location>
</feature>
<dbReference type="GO" id="GO:0015171">
    <property type="term" value="F:amino acid transmembrane transporter activity"/>
    <property type="evidence" value="ECO:0007669"/>
    <property type="project" value="TreeGrafter"/>
</dbReference>
<protein>
    <recommendedName>
        <fullName evidence="4">Cationic amino acid transporter</fullName>
    </recommendedName>
</protein>
<dbReference type="Proteomes" id="UP001153620">
    <property type="component" value="Chromosome 1"/>
</dbReference>
<keyword evidence="1" id="KW-0812">Transmembrane</keyword>
<sequence>MLLSNIPNGTFGRWCFGLIILTHLIAYNETRSLFILVAAGFAMLSSLLMVYSKHGLNQIQIPYLRASQRLDFICLFMALWMELLVLVSTDAAIIRTISYCLDAMSGGLIRIYILGRGSSLSEPWPDVCGVVVVFIVSFMFIMGLENSKIFTILMITGVLSISALVAVITYVRGSTDSWNNEGSFSHDMSGILSASALLIMSFPNSLPTGERHPKIKAALLSFGILLSILLIAGCLSTLITISKSSHDYETVPILRILEVKNLHKLIPAISCLYIISCSGILLELFPETFNIVVRLATSEWKILLKQIGYENRETGNPSLAIFVSGSLIAILTFACPLQNLIFIIAGAQLCHGILVAIFFLYSPHRPKVSETKQDSTLAYSRLDTGTSKTTKSTAPKRSATWFLNKAVPSLSSQSLSKSINKLNKKHSKKEEREWLLLAEPSSPVVRNAQYDEECNAESSILSDTTTSDIDCIMKAEQQLDTETSEEEEDIDSIVEEFQQKIKISTTGLKDTVLKLPTINSWRLSMLCMAVIFITCVCGCYGANNGNLIYIIISSIVILIISFIMLWIPKYIPSYSTPSSFTCIIFIYVSSILLSSIMFDSWLAIIFWFISGIILVLQSLIKCDIFCCLCLDYPHSSAQTTIVMEEHIIPNGSSNSLAATSIRIKNPPKGLSVVNHVQKYR</sequence>
<keyword evidence="3" id="KW-1185">Reference proteome</keyword>
<dbReference type="PANTHER" id="PTHR43243">
    <property type="entry name" value="INNER MEMBRANE TRANSPORTER YGJI-RELATED"/>
    <property type="match status" value="1"/>
</dbReference>
<feature type="transmembrane region" description="Helical" evidence="1">
    <location>
        <begin position="218"/>
        <end position="241"/>
    </location>
</feature>
<reference evidence="2" key="1">
    <citation type="submission" date="2022-01" db="EMBL/GenBank/DDBJ databases">
        <authorList>
            <person name="King R."/>
        </authorList>
    </citation>
    <scope>NUCLEOTIDE SEQUENCE</scope>
</reference>
<dbReference type="EMBL" id="OU895877">
    <property type="protein sequence ID" value="CAG9797260.1"/>
    <property type="molecule type" value="Genomic_DNA"/>
</dbReference>
<evidence type="ECO:0000313" key="3">
    <source>
        <dbReference type="Proteomes" id="UP001153620"/>
    </source>
</evidence>
<feature type="transmembrane region" description="Helical" evidence="1">
    <location>
        <begin position="523"/>
        <end position="541"/>
    </location>
</feature>
<feature type="transmembrane region" description="Helical" evidence="1">
    <location>
        <begin position="315"/>
        <end position="334"/>
    </location>
</feature>
<dbReference type="GO" id="GO:0005886">
    <property type="term" value="C:plasma membrane"/>
    <property type="evidence" value="ECO:0007669"/>
    <property type="project" value="TreeGrafter"/>
</dbReference>
<feature type="transmembrane region" description="Helical" evidence="1">
    <location>
        <begin position="604"/>
        <end position="630"/>
    </location>
</feature>
<evidence type="ECO:0000256" key="1">
    <source>
        <dbReference type="SAM" id="Phobius"/>
    </source>
</evidence>
<feature type="transmembrane region" description="Helical" evidence="1">
    <location>
        <begin position="579"/>
        <end position="598"/>
    </location>
</feature>
<feature type="transmembrane region" description="Helical" evidence="1">
    <location>
        <begin position="188"/>
        <end position="206"/>
    </location>
</feature>
<proteinExistence type="predicted"/>